<accession>A0A6G9XSI3</accession>
<dbReference type="CDD" id="cd02808">
    <property type="entry name" value="GltS_FMN"/>
    <property type="match status" value="1"/>
</dbReference>
<proteinExistence type="inferred from homology"/>
<dbReference type="InterPro" id="IPR027283">
    <property type="entry name" value="YerD"/>
</dbReference>
<evidence type="ECO:0000256" key="2">
    <source>
        <dbReference type="PIRNR" id="PIRNR006429"/>
    </source>
</evidence>
<protein>
    <submittedName>
        <fullName evidence="4">FMN-binding glutamate synthase family protein</fullName>
    </submittedName>
</protein>
<dbReference type="GO" id="GO:0015930">
    <property type="term" value="F:glutamate synthase activity"/>
    <property type="evidence" value="ECO:0007669"/>
    <property type="project" value="InterPro"/>
</dbReference>
<evidence type="ECO:0000313" key="4">
    <source>
        <dbReference type="EMBL" id="QIS03783.1"/>
    </source>
</evidence>
<name>A0A6G9XSI3_NOCBR</name>
<dbReference type="InterPro" id="IPR013785">
    <property type="entry name" value="Aldolase_TIM"/>
</dbReference>
<dbReference type="InterPro" id="IPR024188">
    <property type="entry name" value="GltB"/>
</dbReference>
<dbReference type="InterPro" id="IPR002932">
    <property type="entry name" value="Glu_synthdom"/>
</dbReference>
<dbReference type="Pfam" id="PF01645">
    <property type="entry name" value="Glu_synthase"/>
    <property type="match status" value="1"/>
</dbReference>
<dbReference type="Gene3D" id="3.20.20.70">
    <property type="entry name" value="Aldolase class I"/>
    <property type="match status" value="1"/>
</dbReference>
<dbReference type="PANTHER" id="PTHR43819">
    <property type="entry name" value="ARCHAEAL-TYPE GLUTAMATE SYNTHASE [NADPH]"/>
    <property type="match status" value="1"/>
</dbReference>
<organism evidence="4 5">
    <name type="scientific">Nocardia brasiliensis</name>
    <dbReference type="NCBI Taxonomy" id="37326"/>
    <lineage>
        <taxon>Bacteria</taxon>
        <taxon>Bacillati</taxon>
        <taxon>Actinomycetota</taxon>
        <taxon>Actinomycetes</taxon>
        <taxon>Mycobacteriales</taxon>
        <taxon>Nocardiaceae</taxon>
        <taxon>Nocardia</taxon>
    </lineage>
</organism>
<dbReference type="PANTHER" id="PTHR43819:SF1">
    <property type="entry name" value="ARCHAEAL-TYPE GLUTAMATE SYNTHASE [NADPH]"/>
    <property type="match status" value="1"/>
</dbReference>
<dbReference type="Proteomes" id="UP000501705">
    <property type="component" value="Chromosome"/>
</dbReference>
<dbReference type="RefSeq" id="WP_167462847.1">
    <property type="nucleotide sequence ID" value="NZ_CP046171.1"/>
</dbReference>
<evidence type="ECO:0000256" key="1">
    <source>
        <dbReference type="ARBA" id="ARBA00009716"/>
    </source>
</evidence>
<dbReference type="PIRSF" id="PIRSF500060">
    <property type="entry name" value="UCP500060"/>
    <property type="match status" value="1"/>
</dbReference>
<evidence type="ECO:0000313" key="5">
    <source>
        <dbReference type="Proteomes" id="UP000501705"/>
    </source>
</evidence>
<dbReference type="GO" id="GO:0006537">
    <property type="term" value="P:glutamate biosynthetic process"/>
    <property type="evidence" value="ECO:0007669"/>
    <property type="project" value="InterPro"/>
</dbReference>
<comment type="similarity">
    <text evidence="1 2">Belongs to the glutamate synthase family.</text>
</comment>
<dbReference type="EMBL" id="CP046171">
    <property type="protein sequence ID" value="QIS03783.1"/>
    <property type="molecule type" value="Genomic_DNA"/>
</dbReference>
<dbReference type="AlphaFoldDB" id="A0A6G9XSI3"/>
<reference evidence="4 5" key="1">
    <citation type="journal article" date="2019" name="ACS Chem. Biol.">
        <title>Identification and Mobilization of a Cryptic Antibiotic Biosynthesis Gene Locus from a Human-Pathogenic Nocardia Isolate.</title>
        <authorList>
            <person name="Herisse M."/>
            <person name="Ishida K."/>
            <person name="Porter J.L."/>
            <person name="Howden B."/>
            <person name="Hertweck C."/>
            <person name="Stinear T.P."/>
            <person name="Pidot S.J."/>
        </authorList>
    </citation>
    <scope>NUCLEOTIDE SEQUENCE [LARGE SCALE GENOMIC DNA]</scope>
    <source>
        <strain evidence="4 5">AUSMDU00024985</strain>
    </source>
</reference>
<evidence type="ECO:0000259" key="3">
    <source>
        <dbReference type="Pfam" id="PF01645"/>
    </source>
</evidence>
<feature type="domain" description="Glutamate synthase" evidence="3">
    <location>
        <begin position="154"/>
        <end position="470"/>
    </location>
</feature>
<gene>
    <name evidence="4" type="ORF">F5X71_16925</name>
</gene>
<dbReference type="SUPFAM" id="SSF51395">
    <property type="entry name" value="FMN-linked oxidoreductases"/>
    <property type="match status" value="1"/>
</dbReference>
<sequence>MLRFFVVGFLLAATVAVGVVASIGSWAWWVLAAVLALLLGVGVYDLAQRRHAVLRNYPILGHMRYLLESLRPELQQYFIERNVDGRPFDRDIRTMIYERAKGIHGELSFGTERDVESVGYEYLVHSNAPVPEPAAPPRVLIGGPDCTRPYSMSLFNVSAMSFGALSANALRALNRGAALGGFAHDTGEGGLTPYHLDGGGDLVWEIGSGYFGTRTGAGAFDPARFAEQAAHEQIKAISIKLSQGAKPGLGGVLPAAKVSAEIAEFRGVPAHEKCVSPAAHSAFRTPRELMRFLARLRELADGKPIGFKLCLGSRVEFLAICKAMLDEGITPDFILVDGAEGGTAAAPLEYEDHIGLPLTDGLITVHNALVGCGVRDRVKIGAGGKVAVGNDIVKRLIQGADYTNAARAMMMAIGCIQAQRCHTNHCPVGVATQDPRRARALDVADKTERVRRYQAATVAQAVQIMASLGVDHPDQLTPHLLRKRISTTEQRSYAELYEWLAPAQLLSEPPQEWAADWSAADPDAFRPLAR</sequence>
<dbReference type="PIRSF" id="PIRSF006429">
    <property type="entry name" value="GOGAT_lg_2"/>
    <property type="match status" value="1"/>
</dbReference>